<dbReference type="InterPro" id="IPR021137">
    <property type="entry name" value="Ribosomal_bL35-like"/>
</dbReference>
<dbReference type="FunFam" id="4.10.410.60:FF:000001">
    <property type="entry name" value="50S ribosomal protein L35"/>
    <property type="match status" value="1"/>
</dbReference>
<organism evidence="6">
    <name type="scientific">Spyridia filamentosa</name>
    <name type="common">Red alga</name>
    <name type="synonym">Fucus filamentosus</name>
    <dbReference type="NCBI Taxonomy" id="196632"/>
    <lineage>
        <taxon>Eukaryota</taxon>
        <taxon>Rhodophyta</taxon>
        <taxon>Florideophyceae</taxon>
        <taxon>Rhodymeniophycidae</taxon>
        <taxon>Ceramiales</taxon>
        <taxon>Spyridiaceae</taxon>
        <taxon>Spyridia</taxon>
    </lineage>
</organism>
<dbReference type="GO" id="GO:0003735">
    <property type="term" value="F:structural constituent of ribosome"/>
    <property type="evidence" value="ECO:0007669"/>
    <property type="project" value="InterPro"/>
</dbReference>
<dbReference type="GO" id="GO:0006412">
    <property type="term" value="P:translation"/>
    <property type="evidence" value="ECO:0007669"/>
    <property type="project" value="UniProtKB-UniRule"/>
</dbReference>
<keyword evidence="2 5" id="KW-0689">Ribosomal protein</keyword>
<gene>
    <name evidence="5 6" type="primary">rpl35</name>
</gene>
<comment type="subcellular location">
    <subcellularLocation>
        <location evidence="5">Plastid</location>
        <location evidence="5">Chloroplast</location>
    </subcellularLocation>
</comment>
<name>A0A1Z1MJI2_SPYFI</name>
<evidence type="ECO:0000256" key="4">
    <source>
        <dbReference type="ARBA" id="ARBA00072523"/>
    </source>
</evidence>
<evidence type="ECO:0000256" key="5">
    <source>
        <dbReference type="HAMAP-Rule" id="MF_00514"/>
    </source>
</evidence>
<dbReference type="PANTHER" id="PTHR33343:SF1">
    <property type="entry name" value="LARGE RIBOSOMAL SUBUNIT PROTEIN BL35M"/>
    <property type="match status" value="1"/>
</dbReference>
<evidence type="ECO:0000256" key="2">
    <source>
        <dbReference type="ARBA" id="ARBA00022980"/>
    </source>
</evidence>
<dbReference type="GO" id="GO:0015934">
    <property type="term" value="C:large ribosomal subunit"/>
    <property type="evidence" value="ECO:0007669"/>
    <property type="project" value="TreeGrafter"/>
</dbReference>
<dbReference type="SUPFAM" id="SSF143034">
    <property type="entry name" value="L35p-like"/>
    <property type="match status" value="1"/>
</dbReference>
<dbReference type="NCBIfam" id="TIGR00001">
    <property type="entry name" value="rpmI_bact"/>
    <property type="match status" value="1"/>
</dbReference>
<dbReference type="GO" id="GO:0009507">
    <property type="term" value="C:chloroplast"/>
    <property type="evidence" value="ECO:0007669"/>
    <property type="project" value="UniProtKB-SubCell"/>
</dbReference>
<protein>
    <recommendedName>
        <fullName evidence="4 5">Large ribosomal subunit protein bL35c</fullName>
    </recommendedName>
</protein>
<dbReference type="RefSeq" id="YP_009397041.1">
    <property type="nucleotide sequence ID" value="NC_035285.1"/>
</dbReference>
<dbReference type="Gene3D" id="4.10.410.60">
    <property type="match status" value="1"/>
</dbReference>
<proteinExistence type="inferred from homology"/>
<evidence type="ECO:0000256" key="1">
    <source>
        <dbReference type="ARBA" id="ARBA00006598"/>
    </source>
</evidence>
<dbReference type="EMBL" id="MF101441">
    <property type="protein sequence ID" value="ARW66227.1"/>
    <property type="molecule type" value="Genomic_DNA"/>
</dbReference>
<dbReference type="Pfam" id="PF01632">
    <property type="entry name" value="Ribosomal_L35p"/>
    <property type="match status" value="1"/>
</dbReference>
<reference evidence="6" key="1">
    <citation type="journal article" date="2017" name="J. Phycol.">
        <title>Analysis of chloroplast genomes and a supermatrix inform reclassification of the Rhodomelaceae (Rhodophyta).</title>
        <authorList>
            <person name="Diaz-Tapia P."/>
            <person name="Maggs C.A."/>
            <person name="West J.A."/>
            <person name="Verbruggen H."/>
        </authorList>
    </citation>
    <scope>NUCLEOTIDE SEQUENCE</scope>
    <source>
        <strain evidence="6">PD1020</strain>
    </source>
</reference>
<dbReference type="GeneID" id="33359335"/>
<dbReference type="InterPro" id="IPR037229">
    <property type="entry name" value="Ribosomal_bL35_sf"/>
</dbReference>
<keyword evidence="3 5" id="KW-0687">Ribonucleoprotein</keyword>
<geneLocation type="chloroplast" evidence="6"/>
<keyword evidence="6" id="KW-0150">Chloroplast</keyword>
<dbReference type="AlphaFoldDB" id="A0A1Z1MJI2"/>
<dbReference type="HAMAP" id="MF_00514">
    <property type="entry name" value="Ribosomal_bL35"/>
    <property type="match status" value="1"/>
</dbReference>
<evidence type="ECO:0000313" key="6">
    <source>
        <dbReference type="EMBL" id="ARW66227.1"/>
    </source>
</evidence>
<dbReference type="PANTHER" id="PTHR33343">
    <property type="entry name" value="54S RIBOSOMAL PROTEIN BL35M"/>
    <property type="match status" value="1"/>
</dbReference>
<keyword evidence="6" id="KW-0934">Plastid</keyword>
<comment type="similarity">
    <text evidence="1 5">Belongs to the bacterial ribosomal protein bL35 family.</text>
</comment>
<evidence type="ECO:0000256" key="3">
    <source>
        <dbReference type="ARBA" id="ARBA00023274"/>
    </source>
</evidence>
<sequence>MSKLKIKKSIIKRFRLTASNSLMRRKASRSHLLQKKSSKRKLRLRRTALVNNRDIQNFRHGLSCIC</sequence>
<accession>A0A1Z1MJI2</accession>
<dbReference type="PRINTS" id="PR00064">
    <property type="entry name" value="RIBOSOMALL35"/>
</dbReference>
<dbReference type="InterPro" id="IPR001706">
    <property type="entry name" value="Ribosomal_bL35"/>
</dbReference>